<evidence type="ECO:0000259" key="7">
    <source>
        <dbReference type="Pfam" id="PF01259"/>
    </source>
</evidence>
<dbReference type="GO" id="GO:0004639">
    <property type="term" value="F:phosphoribosylaminoimidazolesuccinocarboxamide synthase activity"/>
    <property type="evidence" value="ECO:0007669"/>
    <property type="project" value="UniProtKB-EC"/>
</dbReference>
<keyword evidence="4" id="KW-0547">Nucleotide-binding</keyword>
<reference evidence="9" key="1">
    <citation type="submission" date="2014-03" db="EMBL/GenBank/DDBJ databases">
        <authorList>
            <person name="Aksoy S."/>
            <person name="Warren W."/>
            <person name="Wilson R.K."/>
        </authorList>
    </citation>
    <scope>NUCLEOTIDE SEQUENCE [LARGE SCALE GENOMIC DNA]</scope>
    <source>
        <strain evidence="9">IAEA</strain>
    </source>
</reference>
<comment type="pathway">
    <text evidence="1">Purine metabolism; IMP biosynthesis via de novo pathway; 5-amino-1-(5-phospho-D-ribosyl)imidazole-4-carboxamide from 5-amino-1-(5-phospho-D-ribosyl)imidazole-4-carboxylate: step 1/2.</text>
</comment>
<evidence type="ECO:0000313" key="9">
    <source>
        <dbReference type="Proteomes" id="UP000092445"/>
    </source>
</evidence>
<evidence type="ECO:0000313" key="8">
    <source>
        <dbReference type="EnsemblMetazoa" id="GPAI016243-PA"/>
    </source>
</evidence>
<reference evidence="8" key="2">
    <citation type="submission" date="2020-05" db="UniProtKB">
        <authorList>
            <consortium name="EnsemblMetazoa"/>
        </authorList>
    </citation>
    <scope>IDENTIFICATION</scope>
    <source>
        <strain evidence="8">IAEA</strain>
    </source>
</reference>
<evidence type="ECO:0000256" key="5">
    <source>
        <dbReference type="ARBA" id="ARBA00022755"/>
    </source>
</evidence>
<proteinExistence type="predicted"/>
<dbReference type="EnsemblMetazoa" id="GPAI016243-RA">
    <property type="protein sequence ID" value="GPAI016243-PA"/>
    <property type="gene ID" value="GPAI016243"/>
</dbReference>
<evidence type="ECO:0000256" key="1">
    <source>
        <dbReference type="ARBA" id="ARBA00004672"/>
    </source>
</evidence>
<feature type="domain" description="SAICAR synthetase/ADE2 N-terminal" evidence="7">
    <location>
        <begin position="9"/>
        <end position="56"/>
    </location>
</feature>
<dbReference type="PANTHER" id="PTHR43599:SF3">
    <property type="entry name" value="SI:DKEY-6E2.2"/>
    <property type="match status" value="1"/>
</dbReference>
<dbReference type="PANTHER" id="PTHR43599">
    <property type="entry name" value="MULTIFUNCTIONAL PROTEIN ADE2"/>
    <property type="match status" value="1"/>
</dbReference>
<dbReference type="Gene3D" id="3.30.200.20">
    <property type="entry name" value="Phosphorylase Kinase, domain 1"/>
    <property type="match status" value="1"/>
</dbReference>
<keyword evidence="9" id="KW-1185">Reference proteome</keyword>
<dbReference type="InterPro" id="IPR028923">
    <property type="entry name" value="SAICAR_synt/ADE2_N"/>
</dbReference>
<dbReference type="InterPro" id="IPR018236">
    <property type="entry name" value="SAICAR_synthetase_CS"/>
</dbReference>
<dbReference type="GO" id="GO:0005524">
    <property type="term" value="F:ATP binding"/>
    <property type="evidence" value="ECO:0007669"/>
    <property type="project" value="UniProtKB-KW"/>
</dbReference>
<dbReference type="UniPathway" id="UPA00074">
    <property type="reaction ID" value="UER00131"/>
</dbReference>
<keyword evidence="5" id="KW-0658">Purine biosynthesis</keyword>
<dbReference type="Proteomes" id="UP000092445">
    <property type="component" value="Unassembled WGS sequence"/>
</dbReference>
<dbReference type="AlphaFoldDB" id="A0A1A9ZJ16"/>
<keyword evidence="6" id="KW-0067">ATP-binding</keyword>
<dbReference type="GO" id="GO:0005829">
    <property type="term" value="C:cytosol"/>
    <property type="evidence" value="ECO:0007669"/>
    <property type="project" value="TreeGrafter"/>
</dbReference>
<dbReference type="VEuPathDB" id="VectorBase:GPAI016243"/>
<evidence type="ECO:0000256" key="4">
    <source>
        <dbReference type="ARBA" id="ARBA00022741"/>
    </source>
</evidence>
<name>A0A1A9ZJ16_GLOPL</name>
<sequence length="67" mass="7452">MKLKAFAISVRTGYVNPAGPKAFIAKKCQMIPVEWVTRRLATGSYLKRNTGVPEWTAYLLTGTGDYN</sequence>
<protein>
    <recommendedName>
        <fullName evidence="2">phosphoribosylaminoimidazolesuccinocarboxamide synthase</fullName>
        <ecNumber evidence="2">6.3.2.6</ecNumber>
    </recommendedName>
</protein>
<dbReference type="GO" id="GO:0006189">
    <property type="term" value="P:'de novo' IMP biosynthetic process"/>
    <property type="evidence" value="ECO:0007669"/>
    <property type="project" value="UniProtKB-UniPathway"/>
</dbReference>
<keyword evidence="3" id="KW-0436">Ligase</keyword>
<dbReference type="SUPFAM" id="SSF56104">
    <property type="entry name" value="SAICAR synthase-like"/>
    <property type="match status" value="1"/>
</dbReference>
<organism evidence="8 9">
    <name type="scientific">Glossina pallidipes</name>
    <name type="common">Tsetse fly</name>
    <dbReference type="NCBI Taxonomy" id="7398"/>
    <lineage>
        <taxon>Eukaryota</taxon>
        <taxon>Metazoa</taxon>
        <taxon>Ecdysozoa</taxon>
        <taxon>Arthropoda</taxon>
        <taxon>Hexapoda</taxon>
        <taxon>Insecta</taxon>
        <taxon>Pterygota</taxon>
        <taxon>Neoptera</taxon>
        <taxon>Endopterygota</taxon>
        <taxon>Diptera</taxon>
        <taxon>Brachycera</taxon>
        <taxon>Muscomorpha</taxon>
        <taxon>Hippoboscoidea</taxon>
        <taxon>Glossinidae</taxon>
        <taxon>Glossina</taxon>
    </lineage>
</organism>
<evidence type="ECO:0000256" key="6">
    <source>
        <dbReference type="ARBA" id="ARBA00022840"/>
    </source>
</evidence>
<dbReference type="InterPro" id="IPR050089">
    <property type="entry name" value="SAICAR_synthetase"/>
</dbReference>
<evidence type="ECO:0000256" key="2">
    <source>
        <dbReference type="ARBA" id="ARBA00012217"/>
    </source>
</evidence>
<dbReference type="Pfam" id="PF01259">
    <property type="entry name" value="SAICAR_synt"/>
    <property type="match status" value="1"/>
</dbReference>
<accession>A0A1A9ZJ16</accession>
<dbReference type="PROSITE" id="PS01057">
    <property type="entry name" value="SAICAR_SYNTHETASE_1"/>
    <property type="match status" value="1"/>
</dbReference>
<dbReference type="EC" id="6.3.2.6" evidence="2"/>
<evidence type="ECO:0000256" key="3">
    <source>
        <dbReference type="ARBA" id="ARBA00022598"/>
    </source>
</evidence>